<dbReference type="Pfam" id="PF00856">
    <property type="entry name" value="SET"/>
    <property type="match status" value="1"/>
</dbReference>
<dbReference type="InterPro" id="IPR053185">
    <property type="entry name" value="SET_domain_protein"/>
</dbReference>
<dbReference type="PROSITE" id="PS50280">
    <property type="entry name" value="SET"/>
    <property type="match status" value="1"/>
</dbReference>
<evidence type="ECO:0000313" key="4">
    <source>
        <dbReference type="Proteomes" id="UP000800036"/>
    </source>
</evidence>
<accession>A0A6A5UJV3</accession>
<proteinExistence type="predicted"/>
<dbReference type="Proteomes" id="UP000800036">
    <property type="component" value="Unassembled WGS sequence"/>
</dbReference>
<dbReference type="PANTHER" id="PTHR47332">
    <property type="entry name" value="SET DOMAIN-CONTAINING PROTEIN 5"/>
    <property type="match status" value="1"/>
</dbReference>
<evidence type="ECO:0000259" key="2">
    <source>
        <dbReference type="PROSITE" id="PS50280"/>
    </source>
</evidence>
<gene>
    <name evidence="3" type="ORF">BU23DRAFT_594064</name>
</gene>
<feature type="signal peptide" evidence="1">
    <location>
        <begin position="1"/>
        <end position="17"/>
    </location>
</feature>
<keyword evidence="1" id="KW-0732">Signal</keyword>
<dbReference type="PROSITE" id="PS51257">
    <property type="entry name" value="PROKAR_LIPOPROTEIN"/>
    <property type="match status" value="1"/>
</dbReference>
<sequence length="386" mass="42704">MKCLLLLCLLCGSLVACTDIAGFDLQCRNPAHLLVQRPDPKKADSHPPLCFGSYCTHTAHYYRDIHSLSIISTSQAFRNVVKARKHAVQTPQVARQNRYDIRAIPSKGKGVLATQRIAKGDVIMLDSPAIIASAQVPAHVTPSEGFQLFQTAVQRLDPATQAGVLALDGHGSTGVDGIMETNAFSCRFDDGGTGDDYLCLYPDVSRINHACRPNAHAKFSPRTLLMEIRALRDILPGEEISISYGKVDMKYAERQDLYRKNWGFGCTCELCAAGEKAVAESDQRKQRFAELHERLTSLTAETFDAQRVIGWENEVFAISDREGLEALVAEDLERMAYVYAALGDRAEAVMWAQKARDNMVRWKVATGVDSDDVKRIEEVLLELDAA</sequence>
<dbReference type="Gene3D" id="2.170.270.10">
    <property type="entry name" value="SET domain"/>
    <property type="match status" value="1"/>
</dbReference>
<dbReference type="SMART" id="SM00317">
    <property type="entry name" value="SET"/>
    <property type="match status" value="1"/>
</dbReference>
<dbReference type="InterPro" id="IPR001214">
    <property type="entry name" value="SET_dom"/>
</dbReference>
<dbReference type="InterPro" id="IPR046341">
    <property type="entry name" value="SET_dom_sf"/>
</dbReference>
<name>A0A6A5UJV3_9PLEO</name>
<organism evidence="3 4">
    <name type="scientific">Bimuria novae-zelandiae CBS 107.79</name>
    <dbReference type="NCBI Taxonomy" id="1447943"/>
    <lineage>
        <taxon>Eukaryota</taxon>
        <taxon>Fungi</taxon>
        <taxon>Dikarya</taxon>
        <taxon>Ascomycota</taxon>
        <taxon>Pezizomycotina</taxon>
        <taxon>Dothideomycetes</taxon>
        <taxon>Pleosporomycetidae</taxon>
        <taxon>Pleosporales</taxon>
        <taxon>Massarineae</taxon>
        <taxon>Didymosphaeriaceae</taxon>
        <taxon>Bimuria</taxon>
    </lineage>
</organism>
<evidence type="ECO:0000256" key="1">
    <source>
        <dbReference type="SAM" id="SignalP"/>
    </source>
</evidence>
<feature type="chain" id="PRO_5025401824" evidence="1">
    <location>
        <begin position="18"/>
        <end position="386"/>
    </location>
</feature>
<reference evidence="3" key="1">
    <citation type="journal article" date="2020" name="Stud. Mycol.">
        <title>101 Dothideomycetes genomes: a test case for predicting lifestyles and emergence of pathogens.</title>
        <authorList>
            <person name="Haridas S."/>
            <person name="Albert R."/>
            <person name="Binder M."/>
            <person name="Bloem J."/>
            <person name="Labutti K."/>
            <person name="Salamov A."/>
            <person name="Andreopoulos B."/>
            <person name="Baker S."/>
            <person name="Barry K."/>
            <person name="Bills G."/>
            <person name="Bluhm B."/>
            <person name="Cannon C."/>
            <person name="Castanera R."/>
            <person name="Culley D."/>
            <person name="Daum C."/>
            <person name="Ezra D."/>
            <person name="Gonzalez J."/>
            <person name="Henrissat B."/>
            <person name="Kuo A."/>
            <person name="Liang C."/>
            <person name="Lipzen A."/>
            <person name="Lutzoni F."/>
            <person name="Magnuson J."/>
            <person name="Mondo S."/>
            <person name="Nolan M."/>
            <person name="Ohm R."/>
            <person name="Pangilinan J."/>
            <person name="Park H.-J."/>
            <person name="Ramirez L."/>
            <person name="Alfaro M."/>
            <person name="Sun H."/>
            <person name="Tritt A."/>
            <person name="Yoshinaga Y."/>
            <person name="Zwiers L.-H."/>
            <person name="Turgeon B."/>
            <person name="Goodwin S."/>
            <person name="Spatafora J."/>
            <person name="Crous P."/>
            <person name="Grigoriev I."/>
        </authorList>
    </citation>
    <scope>NUCLEOTIDE SEQUENCE</scope>
    <source>
        <strain evidence="3">CBS 107.79</strain>
    </source>
</reference>
<dbReference type="AlphaFoldDB" id="A0A6A5UJV3"/>
<dbReference type="OrthoDB" id="265717at2759"/>
<keyword evidence="4" id="KW-1185">Reference proteome</keyword>
<protein>
    <submittedName>
        <fullName evidence="3">SET domain-containing protein</fullName>
    </submittedName>
</protein>
<feature type="domain" description="SET" evidence="2">
    <location>
        <begin position="97"/>
        <end position="245"/>
    </location>
</feature>
<dbReference type="SUPFAM" id="SSF82199">
    <property type="entry name" value="SET domain"/>
    <property type="match status" value="1"/>
</dbReference>
<dbReference type="CDD" id="cd20071">
    <property type="entry name" value="SET_SMYD"/>
    <property type="match status" value="1"/>
</dbReference>
<dbReference type="EMBL" id="ML976780">
    <property type="protein sequence ID" value="KAF1964620.1"/>
    <property type="molecule type" value="Genomic_DNA"/>
</dbReference>
<dbReference type="PANTHER" id="PTHR47332:SF6">
    <property type="entry name" value="SET DOMAIN-CONTAINING PROTEIN"/>
    <property type="match status" value="1"/>
</dbReference>
<evidence type="ECO:0000313" key="3">
    <source>
        <dbReference type="EMBL" id="KAF1964620.1"/>
    </source>
</evidence>